<feature type="binding site" evidence="4">
    <location>
        <position position="172"/>
    </location>
    <ligand>
        <name>heme b</name>
        <dbReference type="ChEBI" id="CHEBI:60344"/>
    </ligand>
</feature>
<evidence type="ECO:0000256" key="2">
    <source>
        <dbReference type="ARBA" id="ARBA00022723"/>
    </source>
</evidence>
<dbReference type="Gene3D" id="1.20.910.10">
    <property type="entry name" value="Heme oxygenase-like"/>
    <property type="match status" value="1"/>
</dbReference>
<proteinExistence type="predicted"/>
<keyword evidence="7" id="KW-1185">Reference proteome</keyword>
<dbReference type="OrthoDB" id="5493802at2"/>
<evidence type="ECO:0000256" key="4">
    <source>
        <dbReference type="PIRSR" id="PIRSR000343-1"/>
    </source>
</evidence>
<dbReference type="GO" id="GO:0004392">
    <property type="term" value="F:heme oxygenase (decyclizing) activity"/>
    <property type="evidence" value="ECO:0007669"/>
    <property type="project" value="InterPro"/>
</dbReference>
<reference evidence="7" key="1">
    <citation type="journal article" date="2019" name="Microbiol. Immunol.">
        <title>Molecular and phenotypic characterization of Leptospira johnsonii sp. nov., Leptospira ellinghausenii sp. nov. and Leptospira ryugenii sp. nov. isolated from soil and water in Japan.</title>
        <authorList>
            <person name="Masuzawa T."/>
            <person name="Saito M."/>
            <person name="Nakao R."/>
            <person name="Nikaido Y."/>
            <person name="Matsumoto M."/>
            <person name="Ogawa M."/>
            <person name="Yokoyama M."/>
            <person name="Hidaka Y."/>
            <person name="Tomita J."/>
            <person name="Sakakibara K."/>
            <person name="Suzuki K."/>
            <person name="Yasuda S."/>
            <person name="Sato H."/>
            <person name="Yamaguchi M."/>
            <person name="Yoshida S.I."/>
            <person name="Koizumi N."/>
            <person name="Kawamura Y."/>
        </authorList>
    </citation>
    <scope>NUCLEOTIDE SEQUENCE [LARGE SCALE GENOMIC DNA]</scope>
    <source>
        <strain evidence="7">E18</strain>
    </source>
</reference>
<dbReference type="GO" id="GO:0046872">
    <property type="term" value="F:metal ion binding"/>
    <property type="evidence" value="ECO:0007669"/>
    <property type="project" value="UniProtKB-KW"/>
</dbReference>
<evidence type="ECO:0000313" key="7">
    <source>
        <dbReference type="Proteomes" id="UP000245206"/>
    </source>
</evidence>
<keyword evidence="2 5" id="KW-0479">Metal-binding</keyword>
<feature type="binding site" description="axial binding residue" evidence="5">
    <location>
        <position position="15"/>
    </location>
    <ligand>
        <name>heme b</name>
        <dbReference type="ChEBI" id="CHEBI:60344"/>
    </ligand>
    <ligandPart>
        <name>Fe</name>
        <dbReference type="ChEBI" id="CHEBI:18248"/>
    </ligandPart>
</feature>
<dbReference type="SUPFAM" id="SSF48613">
    <property type="entry name" value="Heme oxygenase-like"/>
    <property type="match status" value="1"/>
</dbReference>
<dbReference type="Proteomes" id="UP000245206">
    <property type="component" value="Unassembled WGS sequence"/>
</dbReference>
<dbReference type="PANTHER" id="PTHR10720:SF0">
    <property type="entry name" value="HEME OXYGENASE"/>
    <property type="match status" value="1"/>
</dbReference>
<dbReference type="CDD" id="cd19165">
    <property type="entry name" value="HemeO"/>
    <property type="match status" value="1"/>
</dbReference>
<keyword evidence="3 5" id="KW-0408">Iron</keyword>
<dbReference type="EMBL" id="BFAZ01000009">
    <property type="protein sequence ID" value="GBF42802.1"/>
    <property type="molecule type" value="Genomic_DNA"/>
</dbReference>
<evidence type="ECO:0000313" key="6">
    <source>
        <dbReference type="EMBL" id="GBF42802.1"/>
    </source>
</evidence>
<dbReference type="GO" id="GO:0042167">
    <property type="term" value="P:heme catabolic process"/>
    <property type="evidence" value="ECO:0007669"/>
    <property type="project" value="TreeGrafter"/>
</dbReference>
<feature type="binding site" evidence="4">
    <location>
        <position position="124"/>
    </location>
    <ligand>
        <name>heme b</name>
        <dbReference type="ChEBI" id="CHEBI:60344"/>
    </ligand>
</feature>
<gene>
    <name evidence="6" type="ORF">LPTSP2_20920</name>
</gene>
<name>A0A2P2DDU2_9LEPT</name>
<dbReference type="InterPro" id="IPR016084">
    <property type="entry name" value="Haem_Oase-like_multi-hlx"/>
</dbReference>
<dbReference type="GO" id="GO:0020037">
    <property type="term" value="F:heme binding"/>
    <property type="evidence" value="ECO:0007669"/>
    <property type="project" value="TreeGrafter"/>
</dbReference>
<evidence type="ECO:0000256" key="5">
    <source>
        <dbReference type="PIRSR" id="PIRSR000343-2"/>
    </source>
</evidence>
<dbReference type="InterPro" id="IPR016053">
    <property type="entry name" value="Haem_Oase-like"/>
</dbReference>
<evidence type="ECO:0000256" key="1">
    <source>
        <dbReference type="ARBA" id="ARBA00022617"/>
    </source>
</evidence>
<dbReference type="Pfam" id="PF01126">
    <property type="entry name" value="Heme_oxygenase"/>
    <property type="match status" value="1"/>
</dbReference>
<organism evidence="6 7">
    <name type="scientific">Leptospira ellinghausenii</name>
    <dbReference type="NCBI Taxonomy" id="1917822"/>
    <lineage>
        <taxon>Bacteria</taxon>
        <taxon>Pseudomonadati</taxon>
        <taxon>Spirochaetota</taxon>
        <taxon>Spirochaetia</taxon>
        <taxon>Leptospirales</taxon>
        <taxon>Leptospiraceae</taxon>
        <taxon>Leptospira</taxon>
    </lineage>
</organism>
<protein>
    <submittedName>
        <fullName evidence="6">Heme oxygenase</fullName>
    </submittedName>
</protein>
<keyword evidence="1 4" id="KW-0349">Heme</keyword>
<dbReference type="GO" id="GO:0006788">
    <property type="term" value="P:heme oxidation"/>
    <property type="evidence" value="ECO:0007669"/>
    <property type="project" value="InterPro"/>
</dbReference>
<dbReference type="PIRSF" id="PIRSF000343">
    <property type="entry name" value="Haem_Oase"/>
    <property type="match status" value="1"/>
</dbReference>
<dbReference type="PRINTS" id="PR00088">
    <property type="entry name" value="HAEMOXYGNASE"/>
</dbReference>
<feature type="binding site" evidence="4">
    <location>
        <position position="8"/>
    </location>
    <ligand>
        <name>heme b</name>
        <dbReference type="ChEBI" id="CHEBI:60344"/>
    </ligand>
</feature>
<comment type="caution">
    <text evidence="6">The sequence shown here is derived from an EMBL/GenBank/DDBJ whole genome shotgun (WGS) entry which is preliminary data.</text>
</comment>
<dbReference type="InterPro" id="IPR002051">
    <property type="entry name" value="Haem_Oase"/>
</dbReference>
<dbReference type="AlphaFoldDB" id="A0A2P2DDU2"/>
<sequence length="226" mass="25916">MSVAMMLREGTAQKHEETEKVPYIRAIFRGGLDAQTYTYQLESLHAVYQVMEDLYRQNKDNPILSKLYFPNLFREKALLEDISSFQKKFGTKLRGEVSKATQNYIDHIRKIANSKPELLVAQAYVRYLGDLSGGQAIKKVVAKTFGLEGNEGTAFYEFPEIEDLMAFKGIYRQNLDTLPLNDSQKTELLEEAKATFDLNKFLFMELDSDLKQNIGMERYQTLLPAG</sequence>
<dbReference type="RefSeq" id="WP_108959842.1">
    <property type="nucleotide sequence ID" value="NZ_BFAZ01000009.1"/>
</dbReference>
<dbReference type="PANTHER" id="PTHR10720">
    <property type="entry name" value="HEME OXYGENASE"/>
    <property type="match status" value="1"/>
</dbReference>
<dbReference type="GO" id="GO:0006979">
    <property type="term" value="P:response to oxidative stress"/>
    <property type="evidence" value="ECO:0007669"/>
    <property type="project" value="TreeGrafter"/>
</dbReference>
<accession>A0A2P2DDU2</accession>
<evidence type="ECO:0000256" key="3">
    <source>
        <dbReference type="ARBA" id="ARBA00023004"/>
    </source>
</evidence>